<reference evidence="1 2" key="1">
    <citation type="submission" date="2014-04" db="EMBL/GenBank/DDBJ databases">
        <authorList>
            <consortium name="DOE Joint Genome Institute"/>
            <person name="Kuo A."/>
            <person name="Zuccaro A."/>
            <person name="Kohler A."/>
            <person name="Nagy L.G."/>
            <person name="Floudas D."/>
            <person name="Copeland A."/>
            <person name="Barry K.W."/>
            <person name="Cichocki N."/>
            <person name="Veneault-Fourrey C."/>
            <person name="LaButti K."/>
            <person name="Lindquist E.A."/>
            <person name="Lipzen A."/>
            <person name="Lundell T."/>
            <person name="Morin E."/>
            <person name="Murat C."/>
            <person name="Sun H."/>
            <person name="Tunlid A."/>
            <person name="Henrissat B."/>
            <person name="Grigoriev I.V."/>
            <person name="Hibbett D.S."/>
            <person name="Martin F."/>
            <person name="Nordberg H.P."/>
            <person name="Cantor M.N."/>
            <person name="Hua S.X."/>
        </authorList>
    </citation>
    <scope>NUCLEOTIDE SEQUENCE [LARGE SCALE GENOMIC DNA]</scope>
    <source>
        <strain evidence="1 2">MAFF 305830</strain>
    </source>
</reference>
<dbReference type="EMBL" id="KN824278">
    <property type="protein sequence ID" value="KIM33524.1"/>
    <property type="molecule type" value="Genomic_DNA"/>
</dbReference>
<evidence type="ECO:0000313" key="2">
    <source>
        <dbReference type="Proteomes" id="UP000054097"/>
    </source>
</evidence>
<reference evidence="2" key="2">
    <citation type="submission" date="2015-01" db="EMBL/GenBank/DDBJ databases">
        <title>Evolutionary Origins and Diversification of the Mycorrhizal Mutualists.</title>
        <authorList>
            <consortium name="DOE Joint Genome Institute"/>
            <consortium name="Mycorrhizal Genomics Consortium"/>
            <person name="Kohler A."/>
            <person name="Kuo A."/>
            <person name="Nagy L.G."/>
            <person name="Floudas D."/>
            <person name="Copeland A."/>
            <person name="Barry K.W."/>
            <person name="Cichocki N."/>
            <person name="Veneault-Fourrey C."/>
            <person name="LaButti K."/>
            <person name="Lindquist E.A."/>
            <person name="Lipzen A."/>
            <person name="Lundell T."/>
            <person name="Morin E."/>
            <person name="Murat C."/>
            <person name="Riley R."/>
            <person name="Ohm R."/>
            <person name="Sun H."/>
            <person name="Tunlid A."/>
            <person name="Henrissat B."/>
            <person name="Grigoriev I.V."/>
            <person name="Hibbett D.S."/>
            <person name="Martin F."/>
        </authorList>
    </citation>
    <scope>NUCLEOTIDE SEQUENCE [LARGE SCALE GENOMIC DNA]</scope>
    <source>
        <strain evidence="2">MAFF 305830</strain>
    </source>
</reference>
<name>A0A0C3BN49_SERVB</name>
<dbReference type="AlphaFoldDB" id="A0A0C3BN49"/>
<evidence type="ECO:0000313" key="1">
    <source>
        <dbReference type="EMBL" id="KIM33524.1"/>
    </source>
</evidence>
<accession>A0A0C3BN49</accession>
<proteinExistence type="predicted"/>
<organism evidence="1 2">
    <name type="scientific">Serendipita vermifera MAFF 305830</name>
    <dbReference type="NCBI Taxonomy" id="933852"/>
    <lineage>
        <taxon>Eukaryota</taxon>
        <taxon>Fungi</taxon>
        <taxon>Dikarya</taxon>
        <taxon>Basidiomycota</taxon>
        <taxon>Agaricomycotina</taxon>
        <taxon>Agaricomycetes</taxon>
        <taxon>Sebacinales</taxon>
        <taxon>Serendipitaceae</taxon>
        <taxon>Serendipita</taxon>
    </lineage>
</organism>
<dbReference type="HOGENOM" id="CLU_1305522_0_0_1"/>
<sequence length="211" mass="23283">MRPKVLQCSQPNFLGLESLSHEPEYKTASTFGLPRRANLILPFSLSIIRDVALSPRRDISCYGRVKTSNHLQLDKLPVIPGHGFPSSQRRGGPVHRRTKYYGACIGQACQISCTSRRTCASGGYRLSVLEVTAINHTPKPGKSQIRRTLYASLFLRHSGSRGVSLGAATGDYRSFHPNYGPRKESTAHVQLCKCCHALLIGHSGLTYSRSF</sequence>
<dbReference type="Proteomes" id="UP000054097">
    <property type="component" value="Unassembled WGS sequence"/>
</dbReference>
<protein>
    <submittedName>
        <fullName evidence="1">Uncharacterized protein</fullName>
    </submittedName>
</protein>
<keyword evidence="2" id="KW-1185">Reference proteome</keyword>
<gene>
    <name evidence="1" type="ORF">M408DRAFT_156112</name>
</gene>